<proteinExistence type="predicted"/>
<dbReference type="OrthoDB" id="9775208at2"/>
<comment type="caution">
    <text evidence="3">The sequence shown here is derived from an EMBL/GenBank/DDBJ whole genome shotgun (WGS) entry which is preliminary data.</text>
</comment>
<name>A0A077P946_XENBV</name>
<dbReference type="HOGENOM" id="CLU_066447_0_0_6"/>
<keyword evidence="1 3" id="KW-0808">Transferase</keyword>
<dbReference type="PANTHER" id="PTHR46401">
    <property type="entry name" value="GLYCOSYLTRANSFERASE WBBK-RELATED"/>
    <property type="match status" value="1"/>
</dbReference>
<dbReference type="Proteomes" id="UP000028500">
    <property type="component" value="Unassembled WGS sequence"/>
</dbReference>
<dbReference type="EMBL" id="CBSY010000210">
    <property type="protein sequence ID" value="CDH21000.1"/>
    <property type="molecule type" value="Genomic_DNA"/>
</dbReference>
<evidence type="ECO:0000259" key="2">
    <source>
        <dbReference type="Pfam" id="PF00534"/>
    </source>
</evidence>
<dbReference type="AlphaFoldDB" id="A0A077P946"/>
<feature type="domain" description="Glycosyl transferase family 1" evidence="2">
    <location>
        <begin position="182"/>
        <end position="338"/>
    </location>
</feature>
<accession>A0A077P946</accession>
<dbReference type="GO" id="GO:0009103">
    <property type="term" value="P:lipopolysaccharide biosynthetic process"/>
    <property type="evidence" value="ECO:0007669"/>
    <property type="project" value="TreeGrafter"/>
</dbReference>
<dbReference type="Gene3D" id="3.40.50.2000">
    <property type="entry name" value="Glycogen Phosphorylase B"/>
    <property type="match status" value="2"/>
</dbReference>
<protein>
    <submittedName>
        <fullName evidence="3">Glycosyltransferase, group 1 family</fullName>
    </submittedName>
</protein>
<dbReference type="Pfam" id="PF00534">
    <property type="entry name" value="Glycos_transf_1"/>
    <property type="match status" value="1"/>
</dbReference>
<evidence type="ECO:0000256" key="1">
    <source>
        <dbReference type="ARBA" id="ARBA00022679"/>
    </source>
</evidence>
<keyword evidence="4" id="KW-1185">Reference proteome</keyword>
<reference evidence="3" key="1">
    <citation type="submission" date="2013-07" db="EMBL/GenBank/DDBJ databases">
        <title>Sub-species coevolution in mutualistic symbiosis.</title>
        <authorList>
            <person name="Murfin K."/>
            <person name="Klassen J."/>
            <person name="Lee M."/>
            <person name="Forst S."/>
            <person name="Stock P."/>
            <person name="Goodrich-Blair H."/>
        </authorList>
    </citation>
    <scope>NUCLEOTIDE SEQUENCE [LARGE SCALE GENOMIC DNA]</scope>
    <source>
        <strain evidence="3">Kraussei Quebec</strain>
    </source>
</reference>
<sequence length="357" mass="41587">MSLIIVNATALSAGGALTILKQFLKHANNNHHKYLCFVSPDVKLNKYDNIYYIKVNTKSWIKRLYWDFYGIKTYLKKNRICFDKVISLQNTTVNIDSKQIIYLHQSIPFSDIKISISSIGDIKLYLYSRFYKFFIFYFLKQDTIFIVQTYWMKNALSKYMDENNIFVIHPEIDIPLTKNESTNRKNVGSIKIIYPASVTSYKNHLIILKAINKLLTDGVDITNLKYQITFNKGEFLLFDKKAKEYKIENHIEYLGVLSYQAIFSKYLDASALIFPSYIETFGLPLVEAASLGRHIIAADLPYAHDVLSGYDGVEFIKYDSVPLWAEAIRNLLTNTNKSYQPIRLQHRMVWSDFFKLI</sequence>
<dbReference type="SUPFAM" id="SSF53756">
    <property type="entry name" value="UDP-Glycosyltransferase/glycogen phosphorylase"/>
    <property type="match status" value="1"/>
</dbReference>
<gene>
    <name evidence="3" type="ORF">XBKQ1_2880015</name>
</gene>
<evidence type="ECO:0000313" key="3">
    <source>
        <dbReference type="EMBL" id="CDH21000.1"/>
    </source>
</evidence>
<dbReference type="GO" id="GO:0016757">
    <property type="term" value="F:glycosyltransferase activity"/>
    <property type="evidence" value="ECO:0007669"/>
    <property type="project" value="InterPro"/>
</dbReference>
<organism evidence="3 4">
    <name type="scientific">Xenorhabdus bovienii str. kraussei Quebec</name>
    <dbReference type="NCBI Taxonomy" id="1398203"/>
    <lineage>
        <taxon>Bacteria</taxon>
        <taxon>Pseudomonadati</taxon>
        <taxon>Pseudomonadota</taxon>
        <taxon>Gammaproteobacteria</taxon>
        <taxon>Enterobacterales</taxon>
        <taxon>Morganellaceae</taxon>
        <taxon>Xenorhabdus</taxon>
    </lineage>
</organism>
<evidence type="ECO:0000313" key="4">
    <source>
        <dbReference type="Proteomes" id="UP000028500"/>
    </source>
</evidence>
<dbReference type="PANTHER" id="PTHR46401:SF2">
    <property type="entry name" value="GLYCOSYLTRANSFERASE WBBK-RELATED"/>
    <property type="match status" value="1"/>
</dbReference>
<dbReference type="InterPro" id="IPR001296">
    <property type="entry name" value="Glyco_trans_1"/>
</dbReference>
<dbReference type="RefSeq" id="WP_051861392.1">
    <property type="nucleotide sequence ID" value="NZ_CAWLZI010000269.1"/>
</dbReference>